<evidence type="ECO:0000256" key="3">
    <source>
        <dbReference type="ARBA" id="ARBA00022695"/>
    </source>
</evidence>
<evidence type="ECO:0000256" key="4">
    <source>
        <dbReference type="ARBA" id="ARBA00022723"/>
    </source>
</evidence>
<evidence type="ECO:0000256" key="7">
    <source>
        <dbReference type="ARBA" id="ARBA00023118"/>
    </source>
</evidence>
<dbReference type="Pfam" id="PF00078">
    <property type="entry name" value="RVT_1"/>
    <property type="match status" value="1"/>
</dbReference>
<dbReference type="InterPro" id="IPR043502">
    <property type="entry name" value="DNA/RNA_pol_sf"/>
</dbReference>
<dbReference type="PANTHER" id="PTHR34047:SF7">
    <property type="entry name" value="RNA-DIRECTED DNA POLYMERASE"/>
    <property type="match status" value="1"/>
</dbReference>
<evidence type="ECO:0000256" key="1">
    <source>
        <dbReference type="ARBA" id="ARBA00012493"/>
    </source>
</evidence>
<feature type="domain" description="Reverse transcriptase" evidence="10">
    <location>
        <begin position="1"/>
        <end position="239"/>
    </location>
</feature>
<keyword evidence="3" id="KW-0548">Nucleotidyltransferase</keyword>
<dbReference type="STRING" id="225345.CLCHR_46790"/>
<evidence type="ECO:0000256" key="5">
    <source>
        <dbReference type="ARBA" id="ARBA00022842"/>
    </source>
</evidence>
<dbReference type="OrthoDB" id="9788687at2"/>
<comment type="similarity">
    <text evidence="8">Belongs to the bacterial reverse transcriptase family.</text>
</comment>
<dbReference type="InterPro" id="IPR051083">
    <property type="entry name" value="GrpII_Intron_Splice-Mob/Def"/>
</dbReference>
<dbReference type="GO" id="GO:0046872">
    <property type="term" value="F:metal ion binding"/>
    <property type="evidence" value="ECO:0007669"/>
    <property type="project" value="UniProtKB-KW"/>
</dbReference>
<dbReference type="GO" id="GO:0051607">
    <property type="term" value="P:defense response to virus"/>
    <property type="evidence" value="ECO:0007669"/>
    <property type="project" value="UniProtKB-KW"/>
</dbReference>
<dbReference type="GO" id="GO:0003723">
    <property type="term" value="F:RNA binding"/>
    <property type="evidence" value="ECO:0007669"/>
    <property type="project" value="InterPro"/>
</dbReference>
<keyword evidence="12" id="KW-1185">Reference proteome</keyword>
<evidence type="ECO:0000256" key="9">
    <source>
        <dbReference type="ARBA" id="ARBA00048173"/>
    </source>
</evidence>
<evidence type="ECO:0000256" key="6">
    <source>
        <dbReference type="ARBA" id="ARBA00022918"/>
    </source>
</evidence>
<dbReference type="NCBIfam" id="NF038233">
    <property type="entry name" value="retron_St85_RT"/>
    <property type="match status" value="1"/>
</dbReference>
<dbReference type="Proteomes" id="UP000191056">
    <property type="component" value="Unassembled WGS sequence"/>
</dbReference>
<dbReference type="InterPro" id="IPR000123">
    <property type="entry name" value="Reverse_transcriptase_msDNA"/>
</dbReference>
<keyword evidence="5" id="KW-0460">Magnesium</keyword>
<gene>
    <name evidence="11" type="ORF">CLCHR_46790</name>
</gene>
<dbReference type="Gene3D" id="3.30.70.270">
    <property type="match status" value="1"/>
</dbReference>
<keyword evidence="6 11" id="KW-0695">RNA-directed DNA polymerase</keyword>
<protein>
    <recommendedName>
        <fullName evidence="1">RNA-directed DNA polymerase</fullName>
        <ecNumber evidence="1">2.7.7.49</ecNumber>
    </recommendedName>
</protein>
<comment type="caution">
    <text evidence="11">The sequence shown here is derived from an EMBL/GenBank/DDBJ whole genome shotgun (WGS) entry which is preliminary data.</text>
</comment>
<evidence type="ECO:0000259" key="10">
    <source>
        <dbReference type="PROSITE" id="PS50878"/>
    </source>
</evidence>
<name>A0A1V4I661_9CLOT</name>
<evidence type="ECO:0000256" key="8">
    <source>
        <dbReference type="ARBA" id="ARBA00034120"/>
    </source>
</evidence>
<keyword evidence="2" id="KW-0808">Transferase</keyword>
<evidence type="ECO:0000256" key="2">
    <source>
        <dbReference type="ARBA" id="ARBA00022679"/>
    </source>
</evidence>
<accession>A0A1V4I661</accession>
<keyword evidence="7" id="KW-0051">Antiviral defense</keyword>
<evidence type="ECO:0000313" key="12">
    <source>
        <dbReference type="Proteomes" id="UP000191056"/>
    </source>
</evidence>
<organism evidence="11 12">
    <name type="scientific">Clostridium chromiireducens</name>
    <dbReference type="NCBI Taxonomy" id="225345"/>
    <lineage>
        <taxon>Bacteria</taxon>
        <taxon>Bacillati</taxon>
        <taxon>Bacillota</taxon>
        <taxon>Clostridia</taxon>
        <taxon>Eubacteriales</taxon>
        <taxon>Clostridiaceae</taxon>
        <taxon>Clostridium</taxon>
    </lineage>
</organism>
<dbReference type="EC" id="2.7.7.49" evidence="1"/>
<comment type="catalytic activity">
    <reaction evidence="9">
        <text>DNA(n) + a 2'-deoxyribonucleoside 5'-triphosphate = DNA(n+1) + diphosphate</text>
        <dbReference type="Rhea" id="RHEA:22508"/>
        <dbReference type="Rhea" id="RHEA-COMP:17339"/>
        <dbReference type="Rhea" id="RHEA-COMP:17340"/>
        <dbReference type="ChEBI" id="CHEBI:33019"/>
        <dbReference type="ChEBI" id="CHEBI:61560"/>
        <dbReference type="ChEBI" id="CHEBI:173112"/>
        <dbReference type="EC" id="2.7.7.49"/>
    </reaction>
</comment>
<reference evidence="11 12" key="1">
    <citation type="submission" date="2017-03" db="EMBL/GenBank/DDBJ databases">
        <title>Genome sequence of Clostridium chromiireducens DSM 23318.</title>
        <authorList>
            <person name="Poehlein A."/>
            <person name="Daniel R."/>
        </authorList>
    </citation>
    <scope>NUCLEOTIDE SEQUENCE [LARGE SCALE GENOMIC DNA]</scope>
    <source>
        <strain evidence="11 12">DSM 23318</strain>
    </source>
</reference>
<dbReference type="CDD" id="cd03487">
    <property type="entry name" value="RT_Bac_retron_II"/>
    <property type="match status" value="1"/>
</dbReference>
<dbReference type="EMBL" id="MZGT01000125">
    <property type="protein sequence ID" value="OPJ55472.1"/>
    <property type="molecule type" value="Genomic_DNA"/>
</dbReference>
<dbReference type="PRINTS" id="PR00866">
    <property type="entry name" value="RNADNAPOLMS"/>
</dbReference>
<dbReference type="AlphaFoldDB" id="A0A1V4I661"/>
<dbReference type="PANTHER" id="PTHR34047">
    <property type="entry name" value="NUCLEAR INTRON MATURASE 1, MITOCHONDRIAL-RELATED"/>
    <property type="match status" value="1"/>
</dbReference>
<dbReference type="InterPro" id="IPR043128">
    <property type="entry name" value="Rev_trsase/Diguanyl_cyclase"/>
</dbReference>
<evidence type="ECO:0000313" key="11">
    <source>
        <dbReference type="EMBL" id="OPJ55472.1"/>
    </source>
</evidence>
<sequence length="318" mass="37037">MLDTTDILRIPRIKDLKDLAFQTKLSIGLLYKMVNIPDKFYIQIEIDKKNGRKRKIECPSKKMKAIQAWILRNVLDKIDVNPSAKAFRRRMNLSSNVKPHDNNNYFLCLDFKDFFCSINFGSIYNIFSVLGYDDSMCFILTRLCSYNGRLPQGGVTSPTLSNIACIKLDERLSNYLGIRDIVYTRYADDITLSAKQPDKLLKALPTVKQIIEEEGYTLNNDKTRILGPKLQRKITGLIYDGSKFGIGREKKRTLRSAIYNYVYGRDEEDERERKFQWINGWMNYLKSVDKNSYNILKNYWIQLSCKAEVAVTNENTFD</sequence>
<dbReference type="RefSeq" id="WP_079442297.1">
    <property type="nucleotide sequence ID" value="NZ_MZGT01000125.1"/>
</dbReference>
<keyword evidence="4" id="KW-0479">Metal-binding</keyword>
<proteinExistence type="inferred from homology"/>
<dbReference type="GO" id="GO:0003964">
    <property type="term" value="F:RNA-directed DNA polymerase activity"/>
    <property type="evidence" value="ECO:0007669"/>
    <property type="project" value="UniProtKB-KW"/>
</dbReference>
<dbReference type="PROSITE" id="PS50878">
    <property type="entry name" value="RT_POL"/>
    <property type="match status" value="1"/>
</dbReference>
<dbReference type="SUPFAM" id="SSF56672">
    <property type="entry name" value="DNA/RNA polymerases"/>
    <property type="match status" value="1"/>
</dbReference>
<dbReference type="InterPro" id="IPR000477">
    <property type="entry name" value="RT_dom"/>
</dbReference>